<dbReference type="EMBL" id="CPXJ01000051">
    <property type="protein sequence ID" value="CNE34943.1"/>
    <property type="molecule type" value="Genomic_DNA"/>
</dbReference>
<name>A0ABP1YA80_YEREN</name>
<dbReference type="Gene3D" id="3.40.50.2000">
    <property type="entry name" value="Glycogen Phosphorylase B"/>
    <property type="match status" value="1"/>
</dbReference>
<protein>
    <submittedName>
        <fullName evidence="1">Accessory processing protein</fullName>
    </submittedName>
</protein>
<proteinExistence type="predicted"/>
<accession>A0ABP1YA80</accession>
<organism evidence="1 2">
    <name type="scientific">Yersinia enterocolitica</name>
    <dbReference type="NCBI Taxonomy" id="630"/>
    <lineage>
        <taxon>Bacteria</taxon>
        <taxon>Pseudomonadati</taxon>
        <taxon>Pseudomonadota</taxon>
        <taxon>Gammaproteobacteria</taxon>
        <taxon>Enterobacterales</taxon>
        <taxon>Yersiniaceae</taxon>
        <taxon>Yersinia</taxon>
    </lineage>
</organism>
<dbReference type="Proteomes" id="UP000041601">
    <property type="component" value="Unassembled WGS sequence"/>
</dbReference>
<reference evidence="1 2" key="1">
    <citation type="submission" date="2015-03" db="EMBL/GenBank/DDBJ databases">
        <authorList>
            <consortium name="Pathogen Informatics"/>
            <person name="Murphy D."/>
        </authorList>
    </citation>
    <scope>NUCLEOTIDE SEQUENCE [LARGE SCALE GENOMIC DNA]</scope>
    <source>
        <strain evidence="1 2">IP05342</strain>
    </source>
</reference>
<sequence>MCLSGAEVHEHIDEGLFRRLGLDEELIAHDLEEYIAVTVRLISDREWRQSLRQRLLQIQPDNVLFAGKPEQFGLIVRGLLTDKKSLR</sequence>
<evidence type="ECO:0000313" key="2">
    <source>
        <dbReference type="Proteomes" id="UP000041601"/>
    </source>
</evidence>
<keyword evidence="2" id="KW-1185">Reference proteome</keyword>
<comment type="caution">
    <text evidence="1">The sequence shown here is derived from an EMBL/GenBank/DDBJ whole genome shotgun (WGS) entry which is preliminary data.</text>
</comment>
<evidence type="ECO:0000313" key="1">
    <source>
        <dbReference type="EMBL" id="CNE34943.1"/>
    </source>
</evidence>
<gene>
    <name evidence="1" type="primary">rcsC_4</name>
    <name evidence="1" type="ORF">ERS137959_03575</name>
</gene>